<gene>
    <name evidence="3" type="ORF">WICMUC_002023</name>
</gene>
<dbReference type="AlphaFoldDB" id="A0A9P8PRR3"/>
<feature type="region of interest" description="Disordered" evidence="2">
    <location>
        <begin position="362"/>
        <end position="383"/>
    </location>
</feature>
<reference evidence="3" key="1">
    <citation type="journal article" date="2021" name="Open Biol.">
        <title>Shared evolutionary footprints suggest mitochondrial oxidative damage underlies multiple complex I losses in fungi.</title>
        <authorList>
            <person name="Schikora-Tamarit M.A."/>
            <person name="Marcet-Houben M."/>
            <person name="Nosek J."/>
            <person name="Gabaldon T."/>
        </authorList>
    </citation>
    <scope>NUCLEOTIDE SEQUENCE</scope>
    <source>
        <strain evidence="3">CBS6341</strain>
    </source>
</reference>
<dbReference type="Proteomes" id="UP000769528">
    <property type="component" value="Unassembled WGS sequence"/>
</dbReference>
<proteinExistence type="predicted"/>
<organism evidence="3 4">
    <name type="scientific">Wickerhamomyces mucosus</name>
    <dbReference type="NCBI Taxonomy" id="1378264"/>
    <lineage>
        <taxon>Eukaryota</taxon>
        <taxon>Fungi</taxon>
        <taxon>Dikarya</taxon>
        <taxon>Ascomycota</taxon>
        <taxon>Saccharomycotina</taxon>
        <taxon>Saccharomycetes</taxon>
        <taxon>Phaffomycetales</taxon>
        <taxon>Wickerhamomycetaceae</taxon>
        <taxon>Wickerhamomyces</taxon>
    </lineage>
</organism>
<keyword evidence="4" id="KW-1185">Reference proteome</keyword>
<sequence length="404" mass="46399">MLEKDTKFDEFIEDFDKTLNKDTSTLRTISSQTSPLNHMDLDSSPLITEQHVVIPLSHESNDEKESQFKDNVGLISPILSTPTKSNRNSITLDKQPLVLSGKDKHSSTKTVKLADKLLKEQHQQEGKETVELKGPSSLKKRGFNLNIAINGKQNKSKKELDGLRSPSKGFDINSSIQVAHQQQQLPPKLRMRSDSLKTLEQNEDLNDSLRQLALKEMKIIELKDELKLINIKLEQEQLELTELRNKIGNNLYKDIKINNSPSKTSKFDNLAQKDYKDNETDKFSKNDSYWAKPINFLNQFDQILQNEFEKLNHLEQHIVPEEANDENKDHNKERKGADDVLNSVSNSIWSFVSDVKSGLLGEDDEENYSGVSRRRQGNNIRKNQTVDLDKNIDHNEQEMIMIHK</sequence>
<accession>A0A9P8PRR3</accession>
<keyword evidence="1" id="KW-0175">Coiled coil</keyword>
<name>A0A9P8PRR3_9ASCO</name>
<feature type="coiled-coil region" evidence="1">
    <location>
        <begin position="205"/>
        <end position="246"/>
    </location>
</feature>
<comment type="caution">
    <text evidence="3">The sequence shown here is derived from an EMBL/GenBank/DDBJ whole genome shotgun (WGS) entry which is preliminary data.</text>
</comment>
<dbReference type="OrthoDB" id="3981106at2759"/>
<evidence type="ECO:0000256" key="2">
    <source>
        <dbReference type="SAM" id="MobiDB-lite"/>
    </source>
</evidence>
<evidence type="ECO:0000256" key="1">
    <source>
        <dbReference type="SAM" id="Coils"/>
    </source>
</evidence>
<evidence type="ECO:0000313" key="3">
    <source>
        <dbReference type="EMBL" id="KAH3676392.1"/>
    </source>
</evidence>
<protein>
    <recommendedName>
        <fullName evidence="5">Topoisomerase I damage affected protein 11</fullName>
    </recommendedName>
</protein>
<reference evidence="3" key="2">
    <citation type="submission" date="2021-01" db="EMBL/GenBank/DDBJ databases">
        <authorList>
            <person name="Schikora-Tamarit M.A."/>
        </authorList>
    </citation>
    <scope>NUCLEOTIDE SEQUENCE</scope>
    <source>
        <strain evidence="3">CBS6341</strain>
    </source>
</reference>
<evidence type="ECO:0000313" key="4">
    <source>
        <dbReference type="Proteomes" id="UP000769528"/>
    </source>
</evidence>
<evidence type="ECO:0008006" key="5">
    <source>
        <dbReference type="Google" id="ProtNLM"/>
    </source>
</evidence>
<dbReference type="EMBL" id="JAEUBF010000637">
    <property type="protein sequence ID" value="KAH3676392.1"/>
    <property type="molecule type" value="Genomic_DNA"/>
</dbReference>